<dbReference type="RefSeq" id="WP_379879659.1">
    <property type="nucleotide sequence ID" value="NZ_JBHPON010000001.1"/>
</dbReference>
<sequence>MSDKMINDQALDIIFRDARTHNGWEARKVTRPLMQAVYDLMKWGPTSANCSPARFVFVSSDEAKKRLEPHLGDGNKAKTMAAPCCVIIGHDMEFHQKLPELFPHTDAKSWFAGNDDLIKTTAFRNGTLQGAYFMIAARALGLDCGPMSGFDNAGVDKEFFAGTNYKSNFLCNIGYGTEENLFPRSPRLEFDGACQVV</sequence>
<keyword evidence="4 5" id="KW-0560">Oxidoreductase</keyword>
<comment type="caution">
    <text evidence="7">The sequence shown here is derived from an EMBL/GenBank/DDBJ whole genome shotgun (WGS) entry which is preliminary data.</text>
</comment>
<comment type="similarity">
    <text evidence="5">Belongs to the nitroreductase family. HadB/RutE subfamily.</text>
</comment>
<dbReference type="GO" id="GO:0035527">
    <property type="term" value="F:3-hydroxypropionate dehydrogenase (NADP+) activity"/>
    <property type="evidence" value="ECO:0007669"/>
    <property type="project" value="UniProtKB-EC"/>
</dbReference>
<evidence type="ECO:0000313" key="8">
    <source>
        <dbReference type="Proteomes" id="UP001596116"/>
    </source>
</evidence>
<dbReference type="PANTHER" id="PTHR43543:SF1">
    <property type="entry name" value="MALONIC SEMIALDEHYDE REDUCTASE RUTE-RELATED"/>
    <property type="match status" value="1"/>
</dbReference>
<dbReference type="CDD" id="cd02148">
    <property type="entry name" value="RutE-like"/>
    <property type="match status" value="1"/>
</dbReference>
<evidence type="ECO:0000259" key="6">
    <source>
        <dbReference type="Pfam" id="PF00881"/>
    </source>
</evidence>
<evidence type="ECO:0000256" key="5">
    <source>
        <dbReference type="HAMAP-Rule" id="MF_01204"/>
    </source>
</evidence>
<dbReference type="NCBIfam" id="NF003768">
    <property type="entry name" value="PRK05365.1"/>
    <property type="match status" value="1"/>
</dbReference>
<feature type="domain" description="Nitroreductase" evidence="6">
    <location>
        <begin position="26"/>
        <end position="175"/>
    </location>
</feature>
<dbReference type="EMBL" id="JBHPON010000001">
    <property type="protein sequence ID" value="MFC6035010.1"/>
    <property type="molecule type" value="Genomic_DNA"/>
</dbReference>
<dbReference type="EC" id="1.-.-.-" evidence="5"/>
<dbReference type="Proteomes" id="UP001596116">
    <property type="component" value="Unassembled WGS sequence"/>
</dbReference>
<keyword evidence="2 5" id="KW-0288">FMN</keyword>
<protein>
    <recommendedName>
        <fullName evidence="5">Putative NADH dehydrogenase/NAD(P)H nitroreductase ACFMB1_05610</fullName>
        <ecNumber evidence="5">1.-.-.-</ecNumber>
    </recommendedName>
</protein>
<accession>A0ABW1KUL7</accession>
<dbReference type="HAMAP" id="MF_01204">
    <property type="entry name" value="Oxidoreductase_RutE_HadB"/>
    <property type="match status" value="1"/>
</dbReference>
<evidence type="ECO:0000256" key="2">
    <source>
        <dbReference type="ARBA" id="ARBA00022643"/>
    </source>
</evidence>
<keyword evidence="1 5" id="KW-0285">Flavoprotein</keyword>
<dbReference type="InterPro" id="IPR000415">
    <property type="entry name" value="Nitroreductase-like"/>
</dbReference>
<dbReference type="InterPro" id="IPR029479">
    <property type="entry name" value="Nitroreductase"/>
</dbReference>
<keyword evidence="3 5" id="KW-0521">NADP</keyword>
<comment type="cofactor">
    <cofactor evidence="5">
        <name>FMN</name>
        <dbReference type="ChEBI" id="CHEBI:58210"/>
    </cofactor>
</comment>
<keyword evidence="8" id="KW-1185">Reference proteome</keyword>
<reference evidence="7 8" key="1">
    <citation type="submission" date="2024-09" db="EMBL/GenBank/DDBJ databases">
        <authorList>
            <person name="Zhang Z.-H."/>
        </authorList>
    </citation>
    <scope>NUCLEOTIDE SEQUENCE [LARGE SCALE GENOMIC DNA]</scope>
    <source>
        <strain evidence="7 8">HHTR114</strain>
    </source>
</reference>
<gene>
    <name evidence="7" type="ORF">ACFMB1_05610</name>
</gene>
<dbReference type="Gene3D" id="3.40.109.10">
    <property type="entry name" value="NADH Oxidase"/>
    <property type="match status" value="1"/>
</dbReference>
<dbReference type="Pfam" id="PF00881">
    <property type="entry name" value="Nitroreductase"/>
    <property type="match status" value="1"/>
</dbReference>
<name>A0ABW1KUL7_9PROT</name>
<evidence type="ECO:0000313" key="7">
    <source>
        <dbReference type="EMBL" id="MFC6035010.1"/>
    </source>
</evidence>
<evidence type="ECO:0000256" key="4">
    <source>
        <dbReference type="ARBA" id="ARBA00023002"/>
    </source>
</evidence>
<proteinExistence type="inferred from homology"/>
<dbReference type="SUPFAM" id="SSF55469">
    <property type="entry name" value="FMN-dependent nitroreductase-like"/>
    <property type="match status" value="1"/>
</dbReference>
<evidence type="ECO:0000256" key="1">
    <source>
        <dbReference type="ARBA" id="ARBA00022630"/>
    </source>
</evidence>
<keyword evidence="5" id="KW-0520">NAD</keyword>
<evidence type="ECO:0000256" key="3">
    <source>
        <dbReference type="ARBA" id="ARBA00022857"/>
    </source>
</evidence>
<dbReference type="InterPro" id="IPR023936">
    <property type="entry name" value="RutE-like"/>
</dbReference>
<dbReference type="InterPro" id="IPR050461">
    <property type="entry name" value="Nitroreductase_HadB/RutE"/>
</dbReference>
<organism evidence="7 8">
    <name type="scientific">Hyphococcus aureus</name>
    <dbReference type="NCBI Taxonomy" id="2666033"/>
    <lineage>
        <taxon>Bacteria</taxon>
        <taxon>Pseudomonadati</taxon>
        <taxon>Pseudomonadota</taxon>
        <taxon>Alphaproteobacteria</taxon>
        <taxon>Parvularculales</taxon>
        <taxon>Parvularculaceae</taxon>
        <taxon>Hyphococcus</taxon>
    </lineage>
</organism>
<dbReference type="PANTHER" id="PTHR43543">
    <property type="entry name" value="MALONIC SEMIALDEHYDE REDUCTASE RUTE-RELATED"/>
    <property type="match status" value="1"/>
</dbReference>